<sequence length="38" mass="4332">MPMTSTANHKCHFCNIARGRLARRNAVPRRRARPGRGD</sequence>
<evidence type="ECO:0000313" key="1">
    <source>
        <dbReference type="EMBL" id="EUA30022.1"/>
    </source>
</evidence>
<accession>X8ADK3</accession>
<comment type="caution">
    <text evidence="1">The sequence shown here is derived from an EMBL/GenBank/DDBJ whole genome shotgun (WGS) entry which is preliminary data.</text>
</comment>
<name>X8ADK3_MYCXE</name>
<organism evidence="1">
    <name type="scientific">Mycobacterium xenopi 4042</name>
    <dbReference type="NCBI Taxonomy" id="1299334"/>
    <lineage>
        <taxon>Bacteria</taxon>
        <taxon>Bacillati</taxon>
        <taxon>Actinomycetota</taxon>
        <taxon>Actinomycetes</taxon>
        <taxon>Mycobacteriales</taxon>
        <taxon>Mycobacteriaceae</taxon>
        <taxon>Mycobacterium</taxon>
    </lineage>
</organism>
<proteinExistence type="predicted"/>
<gene>
    <name evidence="1" type="ORF">I553_4278</name>
</gene>
<dbReference type="AlphaFoldDB" id="X8ADK3"/>
<protein>
    <submittedName>
        <fullName evidence="1">Uncharacterized protein</fullName>
    </submittedName>
</protein>
<dbReference type="EMBL" id="JAOB01000060">
    <property type="protein sequence ID" value="EUA30022.1"/>
    <property type="molecule type" value="Genomic_DNA"/>
</dbReference>
<reference evidence="1" key="1">
    <citation type="submission" date="2014-01" db="EMBL/GenBank/DDBJ databases">
        <authorList>
            <person name="Brown-Elliot B."/>
            <person name="Wallace R."/>
            <person name="Lenaerts A."/>
            <person name="Ordway D."/>
            <person name="DeGroote M.A."/>
            <person name="Parker T."/>
            <person name="Sizemore C."/>
            <person name="Tallon L.J."/>
            <person name="Sadzewicz L.K."/>
            <person name="Sengamalay N."/>
            <person name="Fraser C.M."/>
            <person name="Hine E."/>
            <person name="Shefchek K.A."/>
            <person name="Das S.P."/>
            <person name="Tettelin H."/>
        </authorList>
    </citation>
    <scope>NUCLEOTIDE SEQUENCE [LARGE SCALE GENOMIC DNA]</scope>
    <source>
        <strain evidence="1">4042</strain>
    </source>
</reference>